<keyword evidence="2" id="KW-0472">Membrane</keyword>
<evidence type="ECO:0000313" key="3">
    <source>
        <dbReference type="EMBL" id="MBL1107236.1"/>
    </source>
</evidence>
<organism evidence="3 4">
    <name type="scientific">Streptomyces musisoli</name>
    <dbReference type="NCBI Taxonomy" id="2802280"/>
    <lineage>
        <taxon>Bacteria</taxon>
        <taxon>Bacillati</taxon>
        <taxon>Actinomycetota</taxon>
        <taxon>Actinomycetes</taxon>
        <taxon>Kitasatosporales</taxon>
        <taxon>Streptomycetaceae</taxon>
        <taxon>Streptomyces</taxon>
    </lineage>
</organism>
<feature type="transmembrane region" description="Helical" evidence="2">
    <location>
        <begin position="105"/>
        <end position="124"/>
    </location>
</feature>
<dbReference type="InterPro" id="IPR007436">
    <property type="entry name" value="DUF485"/>
</dbReference>
<gene>
    <name evidence="3" type="ORF">JK361_21955</name>
</gene>
<keyword evidence="2" id="KW-0812">Transmembrane</keyword>
<evidence type="ECO:0000313" key="4">
    <source>
        <dbReference type="Proteomes" id="UP000621386"/>
    </source>
</evidence>
<keyword evidence="4" id="KW-1185">Reference proteome</keyword>
<comment type="caution">
    <text evidence="3">The sequence shown here is derived from an EMBL/GenBank/DDBJ whole genome shotgun (WGS) entry which is preliminary data.</text>
</comment>
<accession>A0ABS1P4E1</accession>
<feature type="compositionally biased region" description="Pro residues" evidence="1">
    <location>
        <begin position="56"/>
        <end position="75"/>
    </location>
</feature>
<dbReference type="Pfam" id="PF04341">
    <property type="entry name" value="DUF485"/>
    <property type="match status" value="1"/>
</dbReference>
<name>A0ABS1P4E1_9ACTN</name>
<reference evidence="3 4" key="1">
    <citation type="submission" date="2021-01" db="EMBL/GenBank/DDBJ databases">
        <title>WGS of actinomycetes isolated from Thailand.</title>
        <authorList>
            <person name="Thawai C."/>
        </authorList>
    </citation>
    <scope>NUCLEOTIDE SEQUENCE [LARGE SCALE GENOMIC DNA]</scope>
    <source>
        <strain evidence="3 4">CH5-8</strain>
    </source>
</reference>
<feature type="transmembrane region" description="Helical" evidence="2">
    <location>
        <begin position="136"/>
        <end position="157"/>
    </location>
</feature>
<feature type="compositionally biased region" description="Polar residues" evidence="1">
    <location>
        <begin position="45"/>
        <end position="54"/>
    </location>
</feature>
<sequence>MFHDPPRPSSPHHRPSPPQPSRPSSPTYPSQPAHQPYPSQPLQPPHSTYSSQPPYRSHPPQPTYPWQPPEPPEPLRPARRPPREPLGHHSDLRVLRRAYRWQRRTATLTALGYFTLFLVLSAYAPGVMTSTVADGIPAGLLLALLTLPVTWLAIALYEHTARRHVDPLVDRIRRQTELDARRGAVR</sequence>
<protein>
    <submittedName>
        <fullName evidence="3">DUF485 domain-containing protein</fullName>
    </submittedName>
</protein>
<keyword evidence="2" id="KW-1133">Transmembrane helix</keyword>
<proteinExistence type="predicted"/>
<evidence type="ECO:0000256" key="1">
    <source>
        <dbReference type="SAM" id="MobiDB-lite"/>
    </source>
</evidence>
<dbReference type="Proteomes" id="UP000621386">
    <property type="component" value="Unassembled WGS sequence"/>
</dbReference>
<feature type="region of interest" description="Disordered" evidence="1">
    <location>
        <begin position="1"/>
        <end position="89"/>
    </location>
</feature>
<evidence type="ECO:0000256" key="2">
    <source>
        <dbReference type="SAM" id="Phobius"/>
    </source>
</evidence>
<dbReference type="EMBL" id="JAERRH010000008">
    <property type="protein sequence ID" value="MBL1107236.1"/>
    <property type="molecule type" value="Genomic_DNA"/>
</dbReference>